<evidence type="ECO:0000256" key="2">
    <source>
        <dbReference type="ARBA" id="ARBA00011032"/>
    </source>
</evidence>
<evidence type="ECO:0000313" key="11">
    <source>
        <dbReference type="Proteomes" id="UP000031014"/>
    </source>
</evidence>
<keyword evidence="6" id="KW-0408">Iron</keyword>
<keyword evidence="3" id="KW-0004">4Fe-4S</keyword>
<dbReference type="InterPro" id="IPR013985">
    <property type="entry name" value="Ald_Fedxn_OxRdtase_dom3"/>
</dbReference>
<comment type="caution">
    <text evidence="10">The sequence shown here is derived from an EMBL/GenBank/DDBJ whole genome shotgun (WGS) entry which is preliminary data.</text>
</comment>
<comment type="cofactor">
    <cofactor evidence="1">
        <name>[4Fe-4S] cluster</name>
        <dbReference type="ChEBI" id="CHEBI:49883"/>
    </cofactor>
</comment>
<evidence type="ECO:0000256" key="4">
    <source>
        <dbReference type="ARBA" id="ARBA00022723"/>
    </source>
</evidence>
<gene>
    <name evidence="10" type="ORF">SAMD00020551_2450</name>
</gene>
<keyword evidence="4" id="KW-0479">Metal-binding</keyword>
<keyword evidence="7" id="KW-0411">Iron-sulfur</keyword>
<evidence type="ECO:0000256" key="3">
    <source>
        <dbReference type="ARBA" id="ARBA00022485"/>
    </source>
</evidence>
<dbReference type="OrthoDB" id="9763894at2"/>
<dbReference type="GO" id="GO:0046872">
    <property type="term" value="F:metal ion binding"/>
    <property type="evidence" value="ECO:0007669"/>
    <property type="project" value="UniProtKB-KW"/>
</dbReference>
<dbReference type="EC" id="1.2.7.5" evidence="10"/>
<dbReference type="SMART" id="SM00790">
    <property type="entry name" value="AFOR_N"/>
    <property type="match status" value="1"/>
</dbReference>
<evidence type="ECO:0000256" key="8">
    <source>
        <dbReference type="ARBA" id="ARBA00049934"/>
    </source>
</evidence>
<dbReference type="InterPro" id="IPR036021">
    <property type="entry name" value="Tungsten_al_ferr_oxy-like_C"/>
</dbReference>
<dbReference type="GO" id="GO:0009055">
    <property type="term" value="F:electron transfer activity"/>
    <property type="evidence" value="ECO:0007669"/>
    <property type="project" value="InterPro"/>
</dbReference>
<evidence type="ECO:0000256" key="5">
    <source>
        <dbReference type="ARBA" id="ARBA00023002"/>
    </source>
</evidence>
<dbReference type="PANTHER" id="PTHR30038">
    <property type="entry name" value="ALDEHYDE FERREDOXIN OXIDOREDUCTASE"/>
    <property type="match status" value="1"/>
</dbReference>
<dbReference type="InterPro" id="IPR013984">
    <property type="entry name" value="Ald_Fedxn_OxRdtase_dom2"/>
</dbReference>
<dbReference type="GO" id="GO:0051539">
    <property type="term" value="F:4 iron, 4 sulfur cluster binding"/>
    <property type="evidence" value="ECO:0007669"/>
    <property type="project" value="UniProtKB-KW"/>
</dbReference>
<dbReference type="SUPFAM" id="SSF48310">
    <property type="entry name" value="Aldehyde ferredoxin oxidoreductase, C-terminal domains"/>
    <property type="match status" value="1"/>
</dbReference>
<accession>A0A0A8X827</accession>
<keyword evidence="11" id="KW-1185">Reference proteome</keyword>
<reference evidence="10 11" key="1">
    <citation type="submission" date="2013-06" db="EMBL/GenBank/DDBJ databases">
        <title>Whole genome shotgun sequence of Bacillus selenatarsenatis SF-1.</title>
        <authorList>
            <person name="Kuroda M."/>
            <person name="Sei K."/>
            <person name="Yamashita M."/>
            <person name="Ike M."/>
        </authorList>
    </citation>
    <scope>NUCLEOTIDE SEQUENCE [LARGE SCALE GENOMIC DNA]</scope>
    <source>
        <strain evidence="10 11">SF-1</strain>
    </source>
</reference>
<dbReference type="Gene3D" id="1.10.599.10">
    <property type="entry name" value="Aldehyde Ferredoxin Oxidoreductase Protein, subunit A, domain 3"/>
    <property type="match status" value="1"/>
</dbReference>
<evidence type="ECO:0000313" key="10">
    <source>
        <dbReference type="EMBL" id="GAM14301.1"/>
    </source>
</evidence>
<protein>
    <submittedName>
        <fullName evidence="10">Tungsten-containing aldehydeferredoxin oxidoreductase</fullName>
        <ecNumber evidence="10">1.2.7.5</ecNumber>
    </submittedName>
</protein>
<dbReference type="EMBL" id="BASE01000054">
    <property type="protein sequence ID" value="GAM14301.1"/>
    <property type="molecule type" value="Genomic_DNA"/>
</dbReference>
<dbReference type="Pfam" id="PF02730">
    <property type="entry name" value="AFOR_N"/>
    <property type="match status" value="1"/>
</dbReference>
<dbReference type="InterPro" id="IPR051919">
    <property type="entry name" value="W-dependent_AOR"/>
</dbReference>
<keyword evidence="5 10" id="KW-0560">Oxidoreductase</keyword>
<comment type="cofactor">
    <cofactor evidence="8">
        <name>tungstopterin</name>
        <dbReference type="ChEBI" id="CHEBI:30402"/>
    </cofactor>
</comment>
<dbReference type="Pfam" id="PF01314">
    <property type="entry name" value="AFOR_C"/>
    <property type="match status" value="1"/>
</dbReference>
<dbReference type="GO" id="GO:0033726">
    <property type="term" value="F:aldehyde ferredoxin oxidoreductase activity"/>
    <property type="evidence" value="ECO:0007669"/>
    <property type="project" value="UniProtKB-EC"/>
</dbReference>
<dbReference type="InterPro" id="IPR013983">
    <property type="entry name" value="Ald_Fedxn_OxRdtase_N"/>
</dbReference>
<dbReference type="PANTHER" id="PTHR30038:SF0">
    <property type="entry name" value="TUNGSTEN-CONTAINING ALDEHYDE FERREDOXIN OXIDOREDUCTASE"/>
    <property type="match status" value="1"/>
</dbReference>
<evidence type="ECO:0000256" key="1">
    <source>
        <dbReference type="ARBA" id="ARBA00001966"/>
    </source>
</evidence>
<evidence type="ECO:0000259" key="9">
    <source>
        <dbReference type="SMART" id="SM00790"/>
    </source>
</evidence>
<organism evidence="10 11">
    <name type="scientific">Mesobacillus selenatarsenatis (strain DSM 18680 / JCM 14380 / FERM P-15431 / SF-1)</name>
    <dbReference type="NCBI Taxonomy" id="1321606"/>
    <lineage>
        <taxon>Bacteria</taxon>
        <taxon>Bacillati</taxon>
        <taxon>Bacillota</taxon>
        <taxon>Bacilli</taxon>
        <taxon>Bacillales</taxon>
        <taxon>Bacillaceae</taxon>
        <taxon>Mesobacillus</taxon>
    </lineage>
</organism>
<dbReference type="InterPro" id="IPR001203">
    <property type="entry name" value="OxRdtase_Ald_Fedxn_C"/>
</dbReference>
<name>A0A0A8X827_MESS1</name>
<dbReference type="Gene3D" id="1.10.569.10">
    <property type="entry name" value="Aldehyde Ferredoxin Oxidoreductase Protein, subunit A, domain 2"/>
    <property type="match status" value="1"/>
</dbReference>
<evidence type="ECO:0000256" key="7">
    <source>
        <dbReference type="ARBA" id="ARBA00023014"/>
    </source>
</evidence>
<sequence>MNFGGFKNKEVVVDLSNGTVDYRGINEDDVKKYVGGRGLGVKYVLDNGPEVEPLSEENILCIMTGPVTGSRSSMSGRLAVVTKSPLTGTVTDSHMGGWTAARLKWAGIDNVIFKGKSDKPVYLFIENGQAEIRDASQLWGLSTRATVQSLKDAHGEENLSVMTIGQAGENGVRFAGFMNEHDRSAGRGGTGAVAGFKKLKAIVIKAAQKGNMPEPAQKDDYNQANKKAVKAILEGGLTAPNKGGLSVYGTNVLTNLINEVGALPTRNSQLTHWDEAEKHSGEWVNEHLLVANNTCHACPVGCKIEVEVKEGKYKTRVESFEFESAWALGANSGLSDSEAIAYLIDICNEYGMDTIELGHAISVTMEAYEKGIVDEKLDWGDADGMIEIARKIAFREGFGGILAEGPARATAAWGVPELSMSVKGQSIPAYDPRGIQGIGLGYATSNRGACHLRGYTIASEIAGIPEPTDRTVAEGKAELLNVFQNLLSFSDSMNICKFSSFSENAEHYAEQYSTMTGIPMTADDVMLAGERIYNLERYYNNLAGFNKREDDFLPKRFTEEGASGNSEGLVSRMDIMLDDYYNVRGWKDGVVTEEKLRELGIIGEETTPATEEV</sequence>
<dbReference type="SUPFAM" id="SSF56228">
    <property type="entry name" value="Aldehyde ferredoxin oxidoreductase, N-terminal domain"/>
    <property type="match status" value="1"/>
</dbReference>
<feature type="domain" description="Aldehyde ferredoxin oxidoreductase N-terminal" evidence="9">
    <location>
        <begin position="6"/>
        <end position="208"/>
    </location>
</feature>
<evidence type="ECO:0000256" key="6">
    <source>
        <dbReference type="ARBA" id="ARBA00023004"/>
    </source>
</evidence>
<dbReference type="RefSeq" id="WP_041966065.1">
    <property type="nucleotide sequence ID" value="NZ_BASE01000054.1"/>
</dbReference>
<dbReference type="InterPro" id="IPR036503">
    <property type="entry name" value="Ald_Fedxn_OxRdtase_N_sf"/>
</dbReference>
<dbReference type="STRING" id="1321606.SAMD00020551_2450"/>
<dbReference type="Proteomes" id="UP000031014">
    <property type="component" value="Unassembled WGS sequence"/>
</dbReference>
<proteinExistence type="inferred from homology"/>
<dbReference type="Gene3D" id="3.60.9.10">
    <property type="entry name" value="Aldehyde ferredoxin oxidoreductase, N-terminal domain"/>
    <property type="match status" value="1"/>
</dbReference>
<dbReference type="AlphaFoldDB" id="A0A0A8X827"/>
<comment type="similarity">
    <text evidence="2">Belongs to the AOR/FOR family.</text>
</comment>